<evidence type="ECO:0000256" key="2">
    <source>
        <dbReference type="SAM" id="MobiDB-lite"/>
    </source>
</evidence>
<feature type="compositionally biased region" description="Low complexity" evidence="2">
    <location>
        <begin position="655"/>
        <end position="680"/>
    </location>
</feature>
<dbReference type="STRING" id="3068.D8TSX3"/>
<dbReference type="Proteomes" id="UP000001058">
    <property type="component" value="Unassembled WGS sequence"/>
</dbReference>
<feature type="compositionally biased region" description="Polar residues" evidence="2">
    <location>
        <begin position="548"/>
        <end position="563"/>
    </location>
</feature>
<feature type="compositionally biased region" description="Acidic residues" evidence="2">
    <location>
        <begin position="792"/>
        <end position="824"/>
    </location>
</feature>
<accession>D8TSX3</accession>
<sequence>MRHGTSLLTEKDLKFLRDRDADNQQVFDVWSQRKHLELQLEREEQERMKADSQARFEARENQIQEQNQTAVKQWTQRKVKQQKAEAEDSYLKQIKLRALEAYHQRLNGAYEAKCKKREEAFAVRSGVAHIPHTFDAFRAERATKAAHPRLSKEKSAASYRSLLEEADREGDEEAALIAMMGGTHPLVAVARQKSGDMPSADGGGYATNSNLSLEPSFASAAARQGNNASGTLPPLGRHLVSPAVLAQYLPPPSHRSKASESGGLGAERSGIGLRRSSDVAGDDDGFGDEGSSIDTDAPQAVLPPNITSIYAPREVIGAIVQEERDAAQDEFQQRLKAAAEDSLRKVEAAYMPIPPSSAMTEEGASGQKTADSDDTAAMLHVSPAFFAAYCTSSGDGSAPPPPPLVPVVIVRGSGGAGSSSRRSSSPAESTAGGDLPDSARPEHVQQQPEDVEPPYSEDFGGGSGDEFPQGSAAYSRSASGGSLGPLPVTAQAPSAASLGRHESRSSSRASSSSRQAPASAAGQKRRSSSKASRATQDSVVTGAVATDNGPSGQIASLRGSSPPASGVAADAGPSRPESGASHGAASRRGPVASSLSGGGRSASLRESEVDRRTASRTSTPAAVADAPSASTSRRASELSDAAAAVTTPRLGSGISAASMPGSNSAGGNASATATTSGAVADRTGRKSDSMVGVEPSLGLLPVAPVGAARVEPQAAARAKEEEESGDEESSEEEESEMEEESEVEEEEESAEEDDEEQGSGKVEPREQSEEEEEEEDSVGVRNTGDGSLVEGQTEEEEEEEEEDEEEEEEDEEEEEEEEEEDDDAAAAAAQGALKGRHS</sequence>
<feature type="region of interest" description="Disordered" evidence="2">
    <location>
        <begin position="392"/>
        <end position="838"/>
    </location>
</feature>
<feature type="compositionally biased region" description="Acidic residues" evidence="2">
    <location>
        <begin position="768"/>
        <end position="777"/>
    </location>
</feature>
<evidence type="ECO:0000313" key="4">
    <source>
        <dbReference type="Proteomes" id="UP000001058"/>
    </source>
</evidence>
<dbReference type="KEGG" id="vcn:VOLCADRAFT_89886"/>
<dbReference type="OrthoDB" id="550597at2759"/>
<dbReference type="PANTHER" id="PTHR47026:SF2">
    <property type="entry name" value="FLAGELLAR ASSOCIATED PROTEIN"/>
    <property type="match status" value="1"/>
</dbReference>
<feature type="compositionally biased region" description="Low complexity" evidence="2">
    <location>
        <begin position="707"/>
        <end position="716"/>
    </location>
</feature>
<evidence type="ECO:0000313" key="3">
    <source>
        <dbReference type="EMBL" id="EFJ49557.1"/>
    </source>
</evidence>
<keyword evidence="4" id="KW-1185">Reference proteome</keyword>
<feature type="compositionally biased region" description="Low complexity" evidence="2">
    <location>
        <begin position="506"/>
        <end position="522"/>
    </location>
</feature>
<evidence type="ECO:0000256" key="1">
    <source>
        <dbReference type="SAM" id="Coils"/>
    </source>
</evidence>
<dbReference type="RefSeq" id="XP_002949538.1">
    <property type="nucleotide sequence ID" value="XM_002949492.1"/>
</dbReference>
<keyword evidence="1" id="KW-0175">Coiled coil</keyword>
<gene>
    <name evidence="3" type="ORF">VOLCADRAFT_89886</name>
</gene>
<dbReference type="InParanoid" id="D8TSX3"/>
<feature type="compositionally biased region" description="Low complexity" evidence="2">
    <location>
        <begin position="470"/>
        <end position="480"/>
    </location>
</feature>
<feature type="compositionally biased region" description="Basic and acidic residues" evidence="2">
    <location>
        <begin position="603"/>
        <end position="613"/>
    </location>
</feature>
<dbReference type="EMBL" id="GL378335">
    <property type="protein sequence ID" value="EFJ49557.1"/>
    <property type="molecule type" value="Genomic_DNA"/>
</dbReference>
<feature type="compositionally biased region" description="Acidic residues" evidence="2">
    <location>
        <begin position="721"/>
        <end position="757"/>
    </location>
</feature>
<reference evidence="3 4" key="1">
    <citation type="journal article" date="2010" name="Science">
        <title>Genomic analysis of organismal complexity in the multicellular green alga Volvox carteri.</title>
        <authorList>
            <person name="Prochnik S.E."/>
            <person name="Umen J."/>
            <person name="Nedelcu A.M."/>
            <person name="Hallmann A."/>
            <person name="Miller S.M."/>
            <person name="Nishii I."/>
            <person name="Ferris P."/>
            <person name="Kuo A."/>
            <person name="Mitros T."/>
            <person name="Fritz-Laylin L.K."/>
            <person name="Hellsten U."/>
            <person name="Chapman J."/>
            <person name="Simakov O."/>
            <person name="Rensing S.A."/>
            <person name="Terry A."/>
            <person name="Pangilinan J."/>
            <person name="Kapitonov V."/>
            <person name="Jurka J."/>
            <person name="Salamov A."/>
            <person name="Shapiro H."/>
            <person name="Schmutz J."/>
            <person name="Grimwood J."/>
            <person name="Lindquist E."/>
            <person name="Lucas S."/>
            <person name="Grigoriev I.V."/>
            <person name="Schmitt R."/>
            <person name="Kirk D."/>
            <person name="Rokhsar D.S."/>
        </authorList>
    </citation>
    <scope>NUCLEOTIDE SEQUENCE [LARGE SCALE GENOMIC DNA]</scope>
    <source>
        <strain evidence="4">f. Nagariensis / Eve</strain>
    </source>
</reference>
<dbReference type="eggNOG" id="ENOG502QQ65">
    <property type="taxonomic scope" value="Eukaryota"/>
</dbReference>
<organism evidence="4">
    <name type="scientific">Volvox carteri f. nagariensis</name>
    <dbReference type="NCBI Taxonomy" id="3068"/>
    <lineage>
        <taxon>Eukaryota</taxon>
        <taxon>Viridiplantae</taxon>
        <taxon>Chlorophyta</taxon>
        <taxon>core chlorophytes</taxon>
        <taxon>Chlorophyceae</taxon>
        <taxon>CS clade</taxon>
        <taxon>Chlamydomonadales</taxon>
        <taxon>Volvocaceae</taxon>
        <taxon>Volvox</taxon>
    </lineage>
</organism>
<proteinExistence type="predicted"/>
<feature type="coiled-coil region" evidence="1">
    <location>
        <begin position="33"/>
        <end position="60"/>
    </location>
</feature>
<name>D8TSX3_VOLCA</name>
<protein>
    <submittedName>
        <fullName evidence="3">Uncharacterized protein</fullName>
    </submittedName>
</protein>
<feature type="region of interest" description="Disordered" evidence="2">
    <location>
        <begin position="250"/>
        <end position="300"/>
    </location>
</feature>
<dbReference type="PANTHER" id="PTHR47026">
    <property type="entry name" value="PIGMENTOSA GTPASE REGULATOR-LIKE PROTEIN, PUTATIVE-RELATED"/>
    <property type="match status" value="1"/>
</dbReference>
<dbReference type="GeneID" id="9618603"/>
<dbReference type="AlphaFoldDB" id="D8TSX3"/>